<dbReference type="OrthoDB" id="5652976at2"/>
<evidence type="ECO:0000313" key="2">
    <source>
        <dbReference type="Proteomes" id="UP000054703"/>
    </source>
</evidence>
<dbReference type="PATRIC" id="fig|45074.5.peg.1869"/>
<comment type="caution">
    <text evidence="1">The sequence shown here is derived from an EMBL/GenBank/DDBJ whole genome shotgun (WGS) entry which is preliminary data.</text>
</comment>
<protein>
    <submittedName>
        <fullName evidence="1">Transposase</fullName>
    </submittedName>
</protein>
<dbReference type="Proteomes" id="UP000054703">
    <property type="component" value="Unassembled WGS sequence"/>
</dbReference>
<keyword evidence="2" id="KW-1185">Reference proteome</keyword>
<dbReference type="AlphaFoldDB" id="A0A0W0Z215"/>
<gene>
    <name evidence="1" type="ORF">Lsan_1761</name>
</gene>
<organism evidence="1 2">
    <name type="scientific">Legionella santicrucis</name>
    <dbReference type="NCBI Taxonomy" id="45074"/>
    <lineage>
        <taxon>Bacteria</taxon>
        <taxon>Pseudomonadati</taxon>
        <taxon>Pseudomonadota</taxon>
        <taxon>Gammaproteobacteria</taxon>
        <taxon>Legionellales</taxon>
        <taxon>Legionellaceae</taxon>
        <taxon>Legionella</taxon>
    </lineage>
</organism>
<proteinExistence type="predicted"/>
<name>A0A0W0Z215_9GAMM</name>
<evidence type="ECO:0000313" key="1">
    <source>
        <dbReference type="EMBL" id="KTD62774.1"/>
    </source>
</evidence>
<dbReference type="EMBL" id="LNYU01000033">
    <property type="protein sequence ID" value="KTD62774.1"/>
    <property type="molecule type" value="Genomic_DNA"/>
</dbReference>
<reference evidence="1 2" key="1">
    <citation type="submission" date="2015-11" db="EMBL/GenBank/DDBJ databases">
        <title>Genomic analysis of 38 Legionella species identifies large and diverse effector repertoires.</title>
        <authorList>
            <person name="Burstein D."/>
            <person name="Amaro F."/>
            <person name="Zusman T."/>
            <person name="Lifshitz Z."/>
            <person name="Cohen O."/>
            <person name="Gilbert J.A."/>
            <person name="Pupko T."/>
            <person name="Shuman H.A."/>
            <person name="Segal G."/>
        </authorList>
    </citation>
    <scope>NUCLEOTIDE SEQUENCE [LARGE SCALE GENOMIC DNA]</scope>
    <source>
        <strain evidence="1 2">SC-63-C7</strain>
    </source>
</reference>
<accession>A0A0W0Z215</accession>
<sequence length="106" mass="12487">MWISEEVIAHWYAKDRVYDGTGTPILDTDFAIIICHKIPQVYRLHIPLDRERQFQKNQLFCSPSLGITVHHHLELSFTFRWNRRSRSSGICNSTRISPNECFLLTI</sequence>